<dbReference type="GO" id="GO:0005829">
    <property type="term" value="C:cytosol"/>
    <property type="evidence" value="ECO:0007669"/>
    <property type="project" value="TreeGrafter"/>
</dbReference>
<dbReference type="OrthoDB" id="9770306at2"/>
<dbReference type="GO" id="GO:0016491">
    <property type="term" value="F:oxidoreductase activity"/>
    <property type="evidence" value="ECO:0007669"/>
    <property type="project" value="UniProtKB-ARBA"/>
</dbReference>
<reference evidence="3" key="1">
    <citation type="journal article" date="2011" name="Stand. Genomic Sci.">
        <title>Non-contiguous finished genome sequence of the opportunistic oral pathogen Prevotella multisaccharivorax type strain (PPPA20).</title>
        <authorList>
            <person name="Pati A."/>
            <person name="Gronow S."/>
            <person name="Lu M."/>
            <person name="Lapidus A."/>
            <person name="Nolan M."/>
            <person name="Lucas S."/>
            <person name="Hammon N."/>
            <person name="Deshpande S."/>
            <person name="Cheng J.F."/>
            <person name="Tapia R."/>
            <person name="Han C."/>
            <person name="Goodwin L."/>
            <person name="Pitluck S."/>
            <person name="Liolios K."/>
            <person name="Pagani I."/>
            <person name="Mavromatis K."/>
            <person name="Mikhailova N."/>
            <person name="Huntemann M."/>
            <person name="Chen A."/>
            <person name="Palaniappan K."/>
            <person name="Land M."/>
            <person name="Hauser L."/>
            <person name="Detter J.C."/>
            <person name="Brambilla E.M."/>
            <person name="Rohde M."/>
            <person name="Goker M."/>
            <person name="Woyke T."/>
            <person name="Bristow J."/>
            <person name="Eisen J.A."/>
            <person name="Markowitz V."/>
            <person name="Hugenholtz P."/>
            <person name="Kyrpides N.C."/>
            <person name="Klenk H.P."/>
            <person name="Ivanova N."/>
        </authorList>
    </citation>
    <scope>NUCLEOTIDE SEQUENCE [LARGE SCALE GENOMIC DNA]</scope>
    <source>
        <strain evidence="3">DSM 17128</strain>
    </source>
</reference>
<dbReference type="PANTHER" id="PTHR30296">
    <property type="entry name" value="UNCHARACTERIZED PROTEIN YKGE"/>
    <property type="match status" value="1"/>
</dbReference>
<dbReference type="HOGENOM" id="CLU_023081_1_0_10"/>
<name>F8NA75_9BACT</name>
<evidence type="ECO:0000313" key="2">
    <source>
        <dbReference type="EMBL" id="EGN56738.1"/>
    </source>
</evidence>
<organism evidence="2 3">
    <name type="scientific">Hallella multisaccharivorax DSM 17128</name>
    <dbReference type="NCBI Taxonomy" id="688246"/>
    <lineage>
        <taxon>Bacteria</taxon>
        <taxon>Pseudomonadati</taxon>
        <taxon>Bacteroidota</taxon>
        <taxon>Bacteroidia</taxon>
        <taxon>Bacteroidales</taxon>
        <taxon>Prevotellaceae</taxon>
        <taxon>Hallella</taxon>
    </lineage>
</organism>
<dbReference type="EMBL" id="GL945017">
    <property type="protein sequence ID" value="EGN56738.1"/>
    <property type="molecule type" value="Genomic_DNA"/>
</dbReference>
<dbReference type="Pfam" id="PF02754">
    <property type="entry name" value="CCG"/>
    <property type="match status" value="2"/>
</dbReference>
<evidence type="ECO:0000313" key="3">
    <source>
        <dbReference type="Proteomes" id="UP000002772"/>
    </source>
</evidence>
<dbReference type="eggNOG" id="COG0247">
    <property type="taxonomic scope" value="Bacteria"/>
</dbReference>
<gene>
    <name evidence="2" type="ORF">Premu_1309</name>
</gene>
<feature type="domain" description="Cysteine-rich" evidence="1">
    <location>
        <begin position="128"/>
        <end position="223"/>
    </location>
</feature>
<feature type="domain" description="Cysteine-rich" evidence="1">
    <location>
        <begin position="3"/>
        <end position="81"/>
    </location>
</feature>
<dbReference type="PANTHER" id="PTHR30296:SF0">
    <property type="entry name" value="LACTATE UTILIZATION PROTEIN A"/>
    <property type="match status" value="1"/>
</dbReference>
<accession>F8NA75</accession>
<dbReference type="STRING" id="688246.Premu_1309"/>
<dbReference type="AlphaFoldDB" id="F8NA75"/>
<protein>
    <recommendedName>
        <fullName evidence="1">Cysteine-rich domain-containing protein</fullName>
    </recommendedName>
</protein>
<dbReference type="Proteomes" id="UP000002772">
    <property type="component" value="Unassembled WGS sequence"/>
</dbReference>
<dbReference type="InterPro" id="IPR004017">
    <property type="entry name" value="Cys_rich_dom"/>
</dbReference>
<evidence type="ECO:0000259" key="1">
    <source>
        <dbReference type="Pfam" id="PF02754"/>
    </source>
</evidence>
<proteinExistence type="predicted"/>
<sequence>MKVGLFIPCYVDALYPEVGMATYKLLKHFGLDIDYPEKQTCCGQPMGNAGFENMAIPLADKFETLFKGFDYVVAPSASCAAYVRFYYPRLLKGDNHPCTVAGRTVDIVEFLHDILKVKELPGAFPHAVSVHNSCHGVRELGLSAPSERNIPSYNKIIDLLQLKDGIKVFEPERKDECCGFGGMFAVEEPDVSIRMGEDKIMRHMATGAEYITGPDSSCLMHMQGIARKEHKNIKFIHVAEILAAGL</sequence>
<keyword evidence="3" id="KW-1185">Reference proteome</keyword>
<dbReference type="RefSeq" id="WP_007574003.1">
    <property type="nucleotide sequence ID" value="NZ_BPTS01000001.1"/>
</dbReference>